<dbReference type="PANTHER" id="PTHR10050:SF46">
    <property type="entry name" value="PROTEIN O-MANNOSYL-TRANSFERASE 2"/>
    <property type="match status" value="1"/>
</dbReference>
<evidence type="ECO:0000256" key="9">
    <source>
        <dbReference type="ARBA" id="ARBA00093617"/>
    </source>
</evidence>
<feature type="transmembrane region" description="Helical" evidence="10">
    <location>
        <begin position="181"/>
        <end position="198"/>
    </location>
</feature>
<feature type="transmembrane region" description="Helical" evidence="10">
    <location>
        <begin position="277"/>
        <end position="303"/>
    </location>
</feature>
<sequence length="537" mass="58095">MATATTDDRTAPREGKGTRFRFGPPDWGWIGPLIVAAYAFVVVFVRLGDPHELMWDETYYAKDAWALLHSGVELSWRDQPGGQPANGFVMAGNPAAGLHHGAAGFAVHPPVGKWLIAAGVAVFGMDPFGWRVAAAAAGVLLVLIVARTARRMLGSTPLGCAAGLLVALDGSWLVAARISMLDIFLALFVVAGFGCLVVDRDRTRAALAAHAEGPGPGVFGPLLWRPWRIAAAVCFGLACGSKWTGLYALVFFWALALLWDRGARKAAGVSRPWTGTVLLDLLPSFLTVGAVALATYLAGWWGWFVSGTGLQERLFGRTIAGAERFWAKENPSAFWPEFLDPLRSLWHRHAETLAFHRGVTGTHPSQSWPWEWLYLGRPAGMHFQTHQSGGAGCTPSDQCVTGVTDLGTPAIWWAAPAALAILFVLTIRAWDWRAGAVLWGYLAGFLPWLPEAAGGRIMFSTYALPLLPFAALALVLLYAKAAEAAEGRPARRTLVYLAGAAYLGAVAGNFWYLYPVLTADLIPYSSWSSRMWLPGWR</sequence>
<evidence type="ECO:0000313" key="14">
    <source>
        <dbReference type="Proteomes" id="UP001501842"/>
    </source>
</evidence>
<evidence type="ECO:0000256" key="5">
    <source>
        <dbReference type="ARBA" id="ARBA00022679"/>
    </source>
</evidence>
<dbReference type="InterPro" id="IPR032421">
    <property type="entry name" value="PMT_4TMC"/>
</dbReference>
<feature type="domain" description="ArnT-like N-terminal" evidence="11">
    <location>
        <begin position="105"/>
        <end position="262"/>
    </location>
</feature>
<feature type="transmembrane region" description="Helical" evidence="10">
    <location>
        <begin position="158"/>
        <end position="175"/>
    </location>
</feature>
<feature type="transmembrane region" description="Helical" evidence="10">
    <location>
        <begin position="410"/>
        <end position="427"/>
    </location>
</feature>
<comment type="function">
    <text evidence="10">Protein O-mannosyltransferase that catalyzes the transfer of a single mannose residue from a polyprenol phospho-mannosyl lipidic donor to the hydroxyl group of selected serine and threonine residues in acceptor proteins.</text>
</comment>
<proteinExistence type="inferred from homology"/>
<evidence type="ECO:0000256" key="8">
    <source>
        <dbReference type="ARBA" id="ARBA00023136"/>
    </source>
</evidence>
<comment type="similarity">
    <text evidence="3 10">Belongs to the glycosyltransferase 39 family.</text>
</comment>
<dbReference type="EMBL" id="BAAATZ010000007">
    <property type="protein sequence ID" value="GAA2724205.1"/>
    <property type="molecule type" value="Genomic_DNA"/>
</dbReference>
<evidence type="ECO:0000256" key="10">
    <source>
        <dbReference type="RuleBase" id="RU367007"/>
    </source>
</evidence>
<evidence type="ECO:0000259" key="11">
    <source>
        <dbReference type="Pfam" id="PF02366"/>
    </source>
</evidence>
<comment type="caution">
    <text evidence="13">The sequence shown here is derived from an EMBL/GenBank/DDBJ whole genome shotgun (WGS) entry which is preliminary data.</text>
</comment>
<dbReference type="InterPro" id="IPR003342">
    <property type="entry name" value="ArnT-like_N"/>
</dbReference>
<feature type="domain" description="Protein O-mannosyl-transferase C-terminal four TM" evidence="12">
    <location>
        <begin position="342"/>
        <end position="536"/>
    </location>
</feature>
<keyword evidence="7 10" id="KW-1133">Transmembrane helix</keyword>
<gene>
    <name evidence="13" type="ORF">GCM10010439_21230</name>
</gene>
<feature type="transmembrane region" description="Helical" evidence="10">
    <location>
        <begin position="230"/>
        <end position="256"/>
    </location>
</feature>
<comment type="subcellular location">
    <subcellularLocation>
        <location evidence="10">Cell membrane</location>
    </subcellularLocation>
    <subcellularLocation>
        <location evidence="1">Endomembrane system</location>
        <topology evidence="1">Multi-pass membrane protein</topology>
    </subcellularLocation>
</comment>
<evidence type="ECO:0000256" key="6">
    <source>
        <dbReference type="ARBA" id="ARBA00022692"/>
    </source>
</evidence>
<comment type="pathway">
    <text evidence="2 10">Protein modification; protein glycosylation.</text>
</comment>
<dbReference type="Proteomes" id="UP001501842">
    <property type="component" value="Unassembled WGS sequence"/>
</dbReference>
<evidence type="ECO:0000256" key="2">
    <source>
        <dbReference type="ARBA" id="ARBA00004922"/>
    </source>
</evidence>
<protein>
    <recommendedName>
        <fullName evidence="9 10">Polyprenol-phosphate-mannose--protein mannosyltransferase</fullName>
        <ecNumber evidence="10">2.4.1.-</ecNumber>
    </recommendedName>
</protein>
<evidence type="ECO:0000256" key="7">
    <source>
        <dbReference type="ARBA" id="ARBA00022989"/>
    </source>
</evidence>
<evidence type="ECO:0000256" key="3">
    <source>
        <dbReference type="ARBA" id="ARBA00007222"/>
    </source>
</evidence>
<feature type="transmembrane region" description="Helical" evidence="10">
    <location>
        <begin position="128"/>
        <end position="146"/>
    </location>
</feature>
<dbReference type="PANTHER" id="PTHR10050">
    <property type="entry name" value="DOLICHYL-PHOSPHATE-MANNOSE--PROTEIN MANNOSYLTRANSFERASE"/>
    <property type="match status" value="1"/>
</dbReference>
<evidence type="ECO:0000313" key="13">
    <source>
        <dbReference type="EMBL" id="GAA2724205.1"/>
    </source>
</evidence>
<reference evidence="13 14" key="1">
    <citation type="journal article" date="2019" name="Int. J. Syst. Evol. Microbiol.">
        <title>The Global Catalogue of Microorganisms (GCM) 10K type strain sequencing project: providing services to taxonomists for standard genome sequencing and annotation.</title>
        <authorList>
            <consortium name="The Broad Institute Genomics Platform"/>
            <consortium name="The Broad Institute Genome Sequencing Center for Infectious Disease"/>
            <person name="Wu L."/>
            <person name="Ma J."/>
        </authorList>
    </citation>
    <scope>NUCLEOTIDE SEQUENCE [LARGE SCALE GENOMIC DNA]</scope>
    <source>
        <strain evidence="13 14">JCM 8201</strain>
    </source>
</reference>
<keyword evidence="5 10" id="KW-0808">Transferase</keyword>
<keyword evidence="10" id="KW-1003">Cell membrane</keyword>
<evidence type="ECO:0000256" key="4">
    <source>
        <dbReference type="ARBA" id="ARBA00022676"/>
    </source>
</evidence>
<dbReference type="InterPro" id="IPR027005">
    <property type="entry name" value="PMT-like"/>
</dbReference>
<keyword evidence="14" id="KW-1185">Reference proteome</keyword>
<dbReference type="Pfam" id="PF02366">
    <property type="entry name" value="PMT"/>
    <property type="match status" value="1"/>
</dbReference>
<feature type="transmembrane region" description="Helical" evidence="10">
    <location>
        <begin position="493"/>
        <end position="514"/>
    </location>
</feature>
<dbReference type="Pfam" id="PF16192">
    <property type="entry name" value="PMT_4TMC"/>
    <property type="match status" value="1"/>
</dbReference>
<dbReference type="EC" id="2.4.1.-" evidence="10"/>
<keyword evidence="6 10" id="KW-0812">Transmembrane</keyword>
<evidence type="ECO:0000256" key="1">
    <source>
        <dbReference type="ARBA" id="ARBA00004127"/>
    </source>
</evidence>
<keyword evidence="8 10" id="KW-0472">Membrane</keyword>
<feature type="transmembrane region" description="Helical" evidence="10">
    <location>
        <begin position="27"/>
        <end position="47"/>
    </location>
</feature>
<dbReference type="RefSeq" id="WP_344450125.1">
    <property type="nucleotide sequence ID" value="NZ_BAAATZ010000007.1"/>
</dbReference>
<name>A0ABN3U4T8_9ACTN</name>
<organism evidence="13 14">
    <name type="scientific">Actinocorallia aurantiaca</name>
    <dbReference type="NCBI Taxonomy" id="46204"/>
    <lineage>
        <taxon>Bacteria</taxon>
        <taxon>Bacillati</taxon>
        <taxon>Actinomycetota</taxon>
        <taxon>Actinomycetes</taxon>
        <taxon>Streptosporangiales</taxon>
        <taxon>Thermomonosporaceae</taxon>
        <taxon>Actinocorallia</taxon>
    </lineage>
</organism>
<evidence type="ECO:0000259" key="12">
    <source>
        <dbReference type="Pfam" id="PF16192"/>
    </source>
</evidence>
<accession>A0ABN3U4T8</accession>
<keyword evidence="4 10" id="KW-0328">Glycosyltransferase</keyword>
<feature type="transmembrane region" description="Helical" evidence="10">
    <location>
        <begin position="462"/>
        <end position="481"/>
    </location>
</feature>